<dbReference type="EMBL" id="QXED01000003">
    <property type="protein sequence ID" value="RIV24086.1"/>
    <property type="molecule type" value="Genomic_DNA"/>
</dbReference>
<dbReference type="PANTHER" id="PTHR36109">
    <property type="entry name" value="MEMBRANE PROTEIN-RELATED"/>
    <property type="match status" value="1"/>
</dbReference>
<comment type="caution">
    <text evidence="2">The sequence shown here is derived from an EMBL/GenBank/DDBJ whole genome shotgun (WGS) entry which is preliminary data.</text>
</comment>
<evidence type="ECO:0000313" key="3">
    <source>
        <dbReference type="Proteomes" id="UP000283523"/>
    </source>
</evidence>
<keyword evidence="1" id="KW-0812">Transmembrane</keyword>
<reference evidence="2 3" key="1">
    <citation type="submission" date="2018-08" db="EMBL/GenBank/DDBJ databases">
        <title>Fibrisoma montanum sp. nov., isolated from Danxia mountain soil.</title>
        <authorList>
            <person name="Huang Y."/>
        </authorList>
    </citation>
    <scope>NUCLEOTIDE SEQUENCE [LARGE SCALE GENOMIC DNA]</scope>
    <source>
        <strain evidence="2 3">HYT19</strain>
    </source>
</reference>
<feature type="transmembrane region" description="Helical" evidence="1">
    <location>
        <begin position="96"/>
        <end position="116"/>
    </location>
</feature>
<evidence type="ECO:0008006" key="4">
    <source>
        <dbReference type="Google" id="ProtNLM"/>
    </source>
</evidence>
<evidence type="ECO:0000313" key="2">
    <source>
        <dbReference type="EMBL" id="RIV24086.1"/>
    </source>
</evidence>
<feature type="transmembrane region" description="Helical" evidence="1">
    <location>
        <begin position="63"/>
        <end position="84"/>
    </location>
</feature>
<accession>A0A418MCN9</accession>
<dbReference type="AlphaFoldDB" id="A0A418MCN9"/>
<sequence length="158" mass="16258">MFTDRDSADRAYEKLKDRGFSDKDINVMMSNETRDRHFTARHDSQHDTDLGNKAMEKAGVGSAIGGTVGAVAAAIAAIGTNLLLPGLGLVVAGPLAAGLAGAGAGGLTGGLIGALVGSGIPEERAKTYESGIKQGGILIGVKARDVDDVRYLEQHGFH</sequence>
<proteinExistence type="predicted"/>
<gene>
    <name evidence="2" type="ORF">DYU11_11205</name>
</gene>
<evidence type="ECO:0000256" key="1">
    <source>
        <dbReference type="SAM" id="Phobius"/>
    </source>
</evidence>
<protein>
    <recommendedName>
        <fullName evidence="4">General stress protein 17M-like domain-containing protein</fullName>
    </recommendedName>
</protein>
<keyword evidence="1" id="KW-1133">Transmembrane helix</keyword>
<keyword evidence="1" id="KW-0472">Membrane</keyword>
<name>A0A418MCN9_9BACT</name>
<dbReference type="InterPro" id="IPR052948">
    <property type="entry name" value="Low_temp-induced_all0457"/>
</dbReference>
<dbReference type="PANTHER" id="PTHR36109:SF2">
    <property type="entry name" value="MEMBRANE PROTEIN"/>
    <property type="match status" value="1"/>
</dbReference>
<organism evidence="2 3">
    <name type="scientific">Fibrisoma montanum</name>
    <dbReference type="NCBI Taxonomy" id="2305895"/>
    <lineage>
        <taxon>Bacteria</taxon>
        <taxon>Pseudomonadati</taxon>
        <taxon>Bacteroidota</taxon>
        <taxon>Cytophagia</taxon>
        <taxon>Cytophagales</taxon>
        <taxon>Spirosomataceae</taxon>
        <taxon>Fibrisoma</taxon>
    </lineage>
</organism>
<dbReference type="Proteomes" id="UP000283523">
    <property type="component" value="Unassembled WGS sequence"/>
</dbReference>
<dbReference type="OrthoDB" id="282393at2"/>
<keyword evidence="3" id="KW-1185">Reference proteome</keyword>